<protein>
    <submittedName>
        <fullName evidence="2">Uncharacterized protein</fullName>
    </submittedName>
</protein>
<feature type="transmembrane region" description="Helical" evidence="1">
    <location>
        <begin position="49"/>
        <end position="67"/>
    </location>
</feature>
<dbReference type="EMBL" id="VCKY01000253">
    <property type="protein sequence ID" value="TMR09084.1"/>
    <property type="molecule type" value="Genomic_DNA"/>
</dbReference>
<dbReference type="AlphaFoldDB" id="A0A5S4EZA7"/>
<keyword evidence="1" id="KW-0472">Membrane</keyword>
<proteinExistence type="predicted"/>
<dbReference type="RefSeq" id="WP_138672765.1">
    <property type="nucleotide sequence ID" value="NZ_VCKY01000253.1"/>
</dbReference>
<name>A0A5S4EZA7_9ACTN</name>
<gene>
    <name evidence="2" type="ORF">ETD86_45055</name>
</gene>
<comment type="caution">
    <text evidence="2">The sequence shown here is derived from an EMBL/GenBank/DDBJ whole genome shotgun (WGS) entry which is preliminary data.</text>
</comment>
<reference evidence="2 3" key="1">
    <citation type="submission" date="2019-05" db="EMBL/GenBank/DDBJ databases">
        <title>Draft genome sequence of Nonomuraea turkmeniaca DSM 43926.</title>
        <authorList>
            <person name="Saricaoglu S."/>
            <person name="Isik K."/>
        </authorList>
    </citation>
    <scope>NUCLEOTIDE SEQUENCE [LARGE SCALE GENOMIC DNA]</scope>
    <source>
        <strain evidence="2 3">DSM 43926</strain>
    </source>
</reference>
<evidence type="ECO:0000256" key="1">
    <source>
        <dbReference type="SAM" id="Phobius"/>
    </source>
</evidence>
<sequence length="70" mass="7404">MAYMTGGDYDDREPLPERGRARRDVIGLALLIVGALLTTIGTAALWHPAAALVVAGLWLVAAGWLTATSR</sequence>
<keyword evidence="3" id="KW-1185">Reference proteome</keyword>
<organism evidence="2 3">
    <name type="scientific">Nonomuraea turkmeniaca</name>
    <dbReference type="NCBI Taxonomy" id="103838"/>
    <lineage>
        <taxon>Bacteria</taxon>
        <taxon>Bacillati</taxon>
        <taxon>Actinomycetota</taxon>
        <taxon>Actinomycetes</taxon>
        <taxon>Streptosporangiales</taxon>
        <taxon>Streptosporangiaceae</taxon>
        <taxon>Nonomuraea</taxon>
    </lineage>
</organism>
<feature type="transmembrane region" description="Helical" evidence="1">
    <location>
        <begin position="25"/>
        <end position="43"/>
    </location>
</feature>
<keyword evidence="1" id="KW-0812">Transmembrane</keyword>
<evidence type="ECO:0000313" key="3">
    <source>
        <dbReference type="Proteomes" id="UP000309128"/>
    </source>
</evidence>
<accession>A0A5S4EZA7</accession>
<evidence type="ECO:0000313" key="2">
    <source>
        <dbReference type="EMBL" id="TMR09084.1"/>
    </source>
</evidence>
<dbReference type="Proteomes" id="UP000309128">
    <property type="component" value="Unassembled WGS sequence"/>
</dbReference>
<keyword evidence="1" id="KW-1133">Transmembrane helix</keyword>